<accession>A0A645BS41</accession>
<proteinExistence type="predicted"/>
<organism evidence="1">
    <name type="scientific">bioreactor metagenome</name>
    <dbReference type="NCBI Taxonomy" id="1076179"/>
    <lineage>
        <taxon>unclassified sequences</taxon>
        <taxon>metagenomes</taxon>
        <taxon>ecological metagenomes</taxon>
    </lineage>
</organism>
<sequence>MLHLTRDGQVAYEVLSGKIPNENEFDSLIRHHSSPEHTILNIQAGEILVEEGYQIRGRVQSINLSNGETYIPDIVAVNPKTGEVIFIEVERDVSKDQVSRKQKWMKFYEASNGNLYVFCDNQNCQRAIQGEINLALNGLNYNSFLTNLHGLRNGKRAGKDGSIWFSQRRGNEK</sequence>
<evidence type="ECO:0000313" key="1">
    <source>
        <dbReference type="EMBL" id="MPM64614.1"/>
    </source>
</evidence>
<dbReference type="AlphaFoldDB" id="A0A645BS41"/>
<dbReference type="EMBL" id="VSSQ01020054">
    <property type="protein sequence ID" value="MPM64614.1"/>
    <property type="molecule type" value="Genomic_DNA"/>
</dbReference>
<reference evidence="1" key="1">
    <citation type="submission" date="2019-08" db="EMBL/GenBank/DDBJ databases">
        <authorList>
            <person name="Kucharzyk K."/>
            <person name="Murdoch R.W."/>
            <person name="Higgins S."/>
            <person name="Loffler F."/>
        </authorList>
    </citation>
    <scope>NUCLEOTIDE SEQUENCE</scope>
</reference>
<name>A0A645BS41_9ZZZZ</name>
<gene>
    <name evidence="1" type="ORF">SDC9_111501</name>
</gene>
<comment type="caution">
    <text evidence="1">The sequence shown here is derived from an EMBL/GenBank/DDBJ whole genome shotgun (WGS) entry which is preliminary data.</text>
</comment>
<protein>
    <submittedName>
        <fullName evidence="1">Uncharacterized protein</fullName>
    </submittedName>
</protein>